<evidence type="ECO:0000313" key="1">
    <source>
        <dbReference type="EMBL" id="MQR02576.1"/>
    </source>
</evidence>
<dbReference type="AlphaFoldDB" id="A0A843Z141"/>
<dbReference type="Proteomes" id="UP000451565">
    <property type="component" value="Unassembled WGS sequence"/>
</dbReference>
<dbReference type="OrthoDB" id="8904356at2"/>
<organism evidence="1 2">
    <name type="scientific">Glaciimonas soli</name>
    <dbReference type="NCBI Taxonomy" id="2590999"/>
    <lineage>
        <taxon>Bacteria</taxon>
        <taxon>Pseudomonadati</taxon>
        <taxon>Pseudomonadota</taxon>
        <taxon>Betaproteobacteria</taxon>
        <taxon>Burkholderiales</taxon>
        <taxon>Oxalobacteraceae</taxon>
        <taxon>Glaciimonas</taxon>
    </lineage>
</organism>
<comment type="caution">
    <text evidence="1">The sequence shown here is derived from an EMBL/GenBank/DDBJ whole genome shotgun (WGS) entry which is preliminary data.</text>
</comment>
<gene>
    <name evidence="1" type="ORF">GEV47_18015</name>
</gene>
<dbReference type="RefSeq" id="WP_153236208.1">
    <property type="nucleotide sequence ID" value="NZ_WINI01000010.1"/>
</dbReference>
<accession>A0A843Z141</accession>
<proteinExistence type="predicted"/>
<evidence type="ECO:0000313" key="2">
    <source>
        <dbReference type="Proteomes" id="UP000451565"/>
    </source>
</evidence>
<reference evidence="1 2" key="1">
    <citation type="submission" date="2019-10" db="EMBL/GenBank/DDBJ databases">
        <title>Glaciimonas soli sp. nov., a psychrophilic bacterium isolated from the forest soil of a high elevation mountain in Taiwan.</title>
        <authorList>
            <person name="Wang L.-T."/>
            <person name="Shieh W.Y."/>
        </authorList>
    </citation>
    <scope>NUCLEOTIDE SEQUENCE [LARGE SCALE GENOMIC DNA]</scope>
    <source>
        <strain evidence="1 2">GS1</strain>
    </source>
</reference>
<sequence>MSEFIIDKLAIREASERFRQALLYWKSEEKVRGVVTIHRPYWKEEDIAKSVQYCEGQVAPILEAFDPIYNLAIAGDIDEPFDLSGYMTSKVGRILGDELSYPEITEPYNKIIEALRGGLSHQEFYKTEYYKLHLMPKKFNAK</sequence>
<keyword evidence="2" id="KW-1185">Reference proteome</keyword>
<dbReference type="EMBL" id="WINI01000010">
    <property type="protein sequence ID" value="MQR02576.1"/>
    <property type="molecule type" value="Genomic_DNA"/>
</dbReference>
<protein>
    <submittedName>
        <fullName evidence="1">Uncharacterized protein</fullName>
    </submittedName>
</protein>
<name>A0A843Z141_9BURK</name>